<evidence type="ECO:0000313" key="2">
    <source>
        <dbReference type="EMBL" id="MDV0443146.1"/>
    </source>
</evidence>
<dbReference type="EMBL" id="JAWDKB010000002">
    <property type="protein sequence ID" value="MDV0443146.1"/>
    <property type="molecule type" value="Genomic_DNA"/>
</dbReference>
<gene>
    <name evidence="2" type="ORF">McpCs1_05140</name>
</gene>
<keyword evidence="1" id="KW-0812">Transmembrane</keyword>
<organism evidence="2 3">
    <name type="scientific">Methanorbis rubei</name>
    <dbReference type="NCBI Taxonomy" id="3028300"/>
    <lineage>
        <taxon>Archaea</taxon>
        <taxon>Methanobacteriati</taxon>
        <taxon>Methanobacteriota</taxon>
        <taxon>Stenosarchaea group</taxon>
        <taxon>Methanomicrobia</taxon>
        <taxon>Methanomicrobiales</taxon>
        <taxon>Methanocorpusculaceae</taxon>
        <taxon>Methanorbis</taxon>
    </lineage>
</organism>
<proteinExistence type="predicted"/>
<evidence type="ECO:0008006" key="4">
    <source>
        <dbReference type="Google" id="ProtNLM"/>
    </source>
</evidence>
<evidence type="ECO:0000256" key="1">
    <source>
        <dbReference type="SAM" id="Phobius"/>
    </source>
</evidence>
<protein>
    <recommendedName>
        <fullName evidence="4">Archaeal Type IV pilin N-terminal domain-containing protein</fullName>
    </recommendedName>
</protein>
<keyword evidence="1" id="KW-0472">Membrane</keyword>
<reference evidence="2 3" key="1">
    <citation type="submission" date="2023-06" db="EMBL/GenBank/DDBJ databases">
        <title>Genome sequence of Methancorpusculaceae sp. Cs1.</title>
        <authorList>
            <person name="Protasov E."/>
            <person name="Platt K."/>
            <person name="Poehlein A."/>
            <person name="Daniel R."/>
            <person name="Brune A."/>
        </authorList>
    </citation>
    <scope>NUCLEOTIDE SEQUENCE [LARGE SCALE GENOMIC DNA]</scope>
    <source>
        <strain evidence="2 3">Cs1</strain>
    </source>
</reference>
<feature type="transmembrane region" description="Helical" evidence="1">
    <location>
        <begin position="12"/>
        <end position="34"/>
    </location>
</feature>
<name>A0AAE4MFE3_9EURY</name>
<keyword evidence="1" id="KW-1133">Transmembrane helix</keyword>
<evidence type="ECO:0000313" key="3">
    <source>
        <dbReference type="Proteomes" id="UP001283212"/>
    </source>
</evidence>
<accession>A0AAE4MFE3</accession>
<dbReference type="Proteomes" id="UP001283212">
    <property type="component" value="Unassembled WGS sequence"/>
</dbReference>
<keyword evidence="3" id="KW-1185">Reference proteome</keyword>
<sequence>MKSDHDEAVSTVIALMLILAILSTCVAVYSATYVPGLKQQSEILHNGEVQYAFQRLSSDVDNLYSLGRSAQFSEPVPLGGGDILLSPVKSSGTIELHQKNIANITVGSDEFEIGTTSVSYTPSYSSWELQGYLYQNGVVWITKGTKKTPADLILHTVKMGTDQENETINRSLDAMRPVRSGENYTMQIVSMTPADEKSSVTGSGIAKIRLNATEETRYYENTLVTFDSESILSSVNVTLKILRIEVSVA</sequence>
<dbReference type="RefSeq" id="WP_338095679.1">
    <property type="nucleotide sequence ID" value="NZ_JAWDKB010000002.1"/>
</dbReference>
<dbReference type="AlphaFoldDB" id="A0AAE4MFE3"/>
<comment type="caution">
    <text evidence="2">The sequence shown here is derived from an EMBL/GenBank/DDBJ whole genome shotgun (WGS) entry which is preliminary data.</text>
</comment>